<feature type="domain" description="Rhamnogalacturonase A/B/Epimerase-like pectate lyase" evidence="3">
    <location>
        <begin position="58"/>
        <end position="249"/>
    </location>
</feature>
<dbReference type="FunFam" id="2.160.20.10:FF:000069">
    <property type="entry name" value="Uncharacterized protein"/>
    <property type="match status" value="1"/>
</dbReference>
<proteinExistence type="predicted"/>
<dbReference type="EMBL" id="CP009502">
    <property type="protein sequence ID" value="AKB15893.1"/>
    <property type="molecule type" value="Genomic_DNA"/>
</dbReference>
<sequence length="534" mass="59696">MNGKALSHRWQNRKKTGIYLAILIFLVSMGTTALSTTSPNKTVYVATDGSGDFNCDGSDDQVEINKALACVAENPQLTTVHLKGPSTYIISDSILIGNDTILEGDPTAIIKLKDNADWPRNKPLITQMDKAGSHNITIRGFEINGNHNKNLDKKRGEGYHNLIHFLNSSNIQVHSMYMHNGHGDGLKVERSSNIQFYDNRVYKLGHDGLYAIECQNVEAWNNAITCRTNSALRIWNSNHVKLHDNLINSFYHWSAGGPGIQIQKTTGVMNDIEVYNNTIHNTYGPGIWLLGYGNFYPREEAQDVYIHHNIFYSTGTNPSIDWVGGIVASGFYNTRIENNVFDGVYHAAVIHMYPTGYSIDLSPKGTGYTTIVRNNIIVNTLPRKKEPSGTGYGVINYLPGTHTFVLENNCLYNNKAGNYKNCTSTTDIYADPLFANQKDHDYHLKSTGGRWNGKTWVKDLVSSPCIDAGYLGSDYSKEPGNNGGRINIGRYGNTEYASISGDIPGYVVWWNQIFSPQWKNLRFLLRTIFYSSSI</sequence>
<dbReference type="Pfam" id="PF12708">
    <property type="entry name" value="Pect-lyase_RHGA_epim"/>
    <property type="match status" value="1"/>
</dbReference>
<dbReference type="PANTHER" id="PTHR22990:SF15">
    <property type="entry name" value="F-BOX ONLY PROTEIN 10"/>
    <property type="match status" value="1"/>
</dbReference>
<protein>
    <submittedName>
        <fullName evidence="4">Uncharacterized protein</fullName>
    </submittedName>
</protein>
<evidence type="ECO:0000256" key="1">
    <source>
        <dbReference type="ARBA" id="ARBA00022737"/>
    </source>
</evidence>
<evidence type="ECO:0000313" key="4">
    <source>
        <dbReference type="EMBL" id="AKB15893.1"/>
    </source>
</evidence>
<feature type="domain" description="Disaggregatase-related" evidence="2">
    <location>
        <begin position="269"/>
        <end position="469"/>
    </location>
</feature>
<keyword evidence="1" id="KW-0677">Repeat</keyword>
<dbReference type="Pfam" id="PF08480">
    <property type="entry name" value="Disaggr_assoc"/>
    <property type="match status" value="1"/>
</dbReference>
<dbReference type="KEGG" id="mthe:MSTHC_1575"/>
<dbReference type="PANTHER" id="PTHR22990">
    <property type="entry name" value="F-BOX ONLY PROTEIN"/>
    <property type="match status" value="1"/>
</dbReference>
<dbReference type="GeneID" id="41602926"/>
<evidence type="ECO:0000259" key="2">
    <source>
        <dbReference type="Pfam" id="PF08480"/>
    </source>
</evidence>
<gene>
    <name evidence="4" type="ORF">MSTHC_1575</name>
</gene>
<dbReference type="InterPro" id="IPR012334">
    <property type="entry name" value="Pectin_lyas_fold"/>
</dbReference>
<dbReference type="InterPro" id="IPR013687">
    <property type="entry name" value="Disaggr-rel"/>
</dbReference>
<organism evidence="4 5">
    <name type="scientific">Methanosarcina thermophila CHTI-55</name>
    <dbReference type="NCBI Taxonomy" id="1434121"/>
    <lineage>
        <taxon>Archaea</taxon>
        <taxon>Methanobacteriati</taxon>
        <taxon>Methanobacteriota</taxon>
        <taxon>Stenosarchaea group</taxon>
        <taxon>Methanomicrobia</taxon>
        <taxon>Methanosarcinales</taxon>
        <taxon>Methanosarcinaceae</taxon>
        <taxon>Methanosarcina</taxon>
    </lineage>
</organism>
<dbReference type="Gene3D" id="2.160.20.10">
    <property type="entry name" value="Single-stranded right-handed beta-helix, Pectin lyase-like"/>
    <property type="match status" value="1"/>
</dbReference>
<dbReference type="RefSeq" id="WP_048167485.1">
    <property type="nucleotide sequence ID" value="NZ_CP009502.1"/>
</dbReference>
<dbReference type="Proteomes" id="UP000056925">
    <property type="component" value="Chromosome"/>
</dbReference>
<dbReference type="InterPro" id="IPR024535">
    <property type="entry name" value="RHGA/B-epi-like_pectate_lyase"/>
</dbReference>
<evidence type="ECO:0000313" key="5">
    <source>
        <dbReference type="Proteomes" id="UP000056925"/>
    </source>
</evidence>
<evidence type="ECO:0000259" key="3">
    <source>
        <dbReference type="Pfam" id="PF12708"/>
    </source>
</evidence>
<dbReference type="HOGENOM" id="CLU_012607_1_0_2"/>
<dbReference type="AlphaFoldDB" id="A0A0E3KRG4"/>
<name>A0A0E3KRG4_METTE</name>
<dbReference type="InterPro" id="IPR051550">
    <property type="entry name" value="SCF-Subunits/Alg-Epimerases"/>
</dbReference>
<reference evidence="4 5" key="1">
    <citation type="submission" date="2014-07" db="EMBL/GenBank/DDBJ databases">
        <title>Methanogenic archaea and the global carbon cycle.</title>
        <authorList>
            <person name="Henriksen J.R."/>
            <person name="Luke J."/>
            <person name="Reinhart S."/>
            <person name="Benedict M.N."/>
            <person name="Youngblut N.D."/>
            <person name="Metcalf M.E."/>
            <person name="Whitaker R.J."/>
            <person name="Metcalf W.W."/>
        </authorList>
    </citation>
    <scope>NUCLEOTIDE SEQUENCE [LARGE SCALE GENOMIC DNA]</scope>
    <source>
        <strain evidence="4 5">CHTI-55</strain>
    </source>
</reference>
<dbReference type="PATRIC" id="fig|1434121.4.peg.1936"/>
<dbReference type="InterPro" id="IPR006626">
    <property type="entry name" value="PbH1"/>
</dbReference>
<dbReference type="SMART" id="SM00710">
    <property type="entry name" value="PbH1"/>
    <property type="match status" value="7"/>
</dbReference>
<dbReference type="InterPro" id="IPR011050">
    <property type="entry name" value="Pectin_lyase_fold/virulence"/>
</dbReference>
<accession>A0A0E3KRG4</accession>
<dbReference type="SUPFAM" id="SSF51126">
    <property type="entry name" value="Pectin lyase-like"/>
    <property type="match status" value="2"/>
</dbReference>